<keyword evidence="1" id="KW-0238">DNA-binding</keyword>
<dbReference type="Pfam" id="PF04237">
    <property type="entry name" value="YjbR"/>
    <property type="match status" value="1"/>
</dbReference>
<dbReference type="AlphaFoldDB" id="A0A6H9WPA4"/>
<protein>
    <submittedName>
        <fullName evidence="1">MmcQ/YjbR family DNA-binding protein</fullName>
    </submittedName>
</protein>
<dbReference type="GO" id="GO:0003677">
    <property type="term" value="F:DNA binding"/>
    <property type="evidence" value="ECO:0007669"/>
    <property type="project" value="UniProtKB-KW"/>
</dbReference>
<proteinExistence type="predicted"/>
<dbReference type="OrthoDB" id="8479417at2"/>
<gene>
    <name evidence="1" type="ORF">F8O04_10405</name>
</gene>
<dbReference type="InterPro" id="IPR038056">
    <property type="entry name" value="YjbR-like_sf"/>
</dbReference>
<accession>A0A6H9WPA4</accession>
<dbReference type="SUPFAM" id="SSF142906">
    <property type="entry name" value="YjbR-like"/>
    <property type="match status" value="1"/>
</dbReference>
<name>A0A6H9WPA4_9MICO</name>
<comment type="caution">
    <text evidence="1">The sequence shown here is derived from an EMBL/GenBank/DDBJ whole genome shotgun (WGS) entry which is preliminary data.</text>
</comment>
<dbReference type="Gene3D" id="3.90.1150.30">
    <property type="match status" value="1"/>
</dbReference>
<sequence length="128" mass="14301">MFDDDDQLLARVREISLALPGASERISHGRPWFFTKSGFAIYGGSVKGDGGWVQHPTALLVKADPSELPAWLDDDRFFVPGYVGPSGWIGLDLDDDTDWRLASELVETSYRLTAPARYVRELDEHHPA</sequence>
<evidence type="ECO:0000313" key="2">
    <source>
        <dbReference type="Proteomes" id="UP000431744"/>
    </source>
</evidence>
<reference evidence="1 2" key="1">
    <citation type="submission" date="2019-09" db="EMBL/GenBank/DDBJ databases">
        <title>Phylogeny of genus Pseudoclavibacter and closely related genus.</title>
        <authorList>
            <person name="Li Y."/>
        </authorList>
    </citation>
    <scope>NUCLEOTIDE SEQUENCE [LARGE SCALE GENOMIC DNA]</scope>
    <source>
        <strain evidence="1 2">EGI 60007</strain>
    </source>
</reference>
<dbReference type="InterPro" id="IPR058532">
    <property type="entry name" value="YjbR/MT2646/Rv2570-like"/>
</dbReference>
<dbReference type="EMBL" id="WBJY01000002">
    <property type="protein sequence ID" value="KAB1648446.1"/>
    <property type="molecule type" value="Genomic_DNA"/>
</dbReference>
<dbReference type="Proteomes" id="UP000431744">
    <property type="component" value="Unassembled WGS sequence"/>
</dbReference>
<keyword evidence="2" id="KW-1185">Reference proteome</keyword>
<organism evidence="1 2">
    <name type="scientific">Pseudoclavibacter endophyticus</name>
    <dbReference type="NCBI Taxonomy" id="1778590"/>
    <lineage>
        <taxon>Bacteria</taxon>
        <taxon>Bacillati</taxon>
        <taxon>Actinomycetota</taxon>
        <taxon>Actinomycetes</taxon>
        <taxon>Micrococcales</taxon>
        <taxon>Microbacteriaceae</taxon>
        <taxon>Pseudoclavibacter</taxon>
    </lineage>
</organism>
<evidence type="ECO:0000313" key="1">
    <source>
        <dbReference type="EMBL" id="KAB1648446.1"/>
    </source>
</evidence>